<evidence type="ECO:0000259" key="7">
    <source>
        <dbReference type="Pfam" id="PF13505"/>
    </source>
</evidence>
<proteinExistence type="inferred from homology"/>
<evidence type="ECO:0000256" key="6">
    <source>
        <dbReference type="SAM" id="SignalP"/>
    </source>
</evidence>
<name>A0ABW2BFD6_9HYPH</name>
<dbReference type="Proteomes" id="UP001596292">
    <property type="component" value="Unassembled WGS sequence"/>
</dbReference>
<reference evidence="9" key="1">
    <citation type="journal article" date="2019" name="Int. J. Syst. Evol. Microbiol.">
        <title>The Global Catalogue of Microorganisms (GCM) 10K type strain sequencing project: providing services to taxonomists for standard genome sequencing and annotation.</title>
        <authorList>
            <consortium name="The Broad Institute Genomics Platform"/>
            <consortium name="The Broad Institute Genome Sequencing Center for Infectious Disease"/>
            <person name="Wu L."/>
            <person name="Ma J."/>
        </authorList>
    </citation>
    <scope>NUCLEOTIDE SEQUENCE [LARGE SCALE GENOMIC DNA]</scope>
    <source>
        <strain evidence="9">CCUG 48316</strain>
    </source>
</reference>
<dbReference type="PANTHER" id="PTHR34001:SF3">
    <property type="entry name" value="BLL7405 PROTEIN"/>
    <property type="match status" value="1"/>
</dbReference>
<dbReference type="InterPro" id="IPR027385">
    <property type="entry name" value="Beta-barrel_OMP"/>
</dbReference>
<feature type="chain" id="PRO_5046557626" evidence="6">
    <location>
        <begin position="20"/>
        <end position="302"/>
    </location>
</feature>
<evidence type="ECO:0000256" key="3">
    <source>
        <dbReference type="ARBA" id="ARBA00023136"/>
    </source>
</evidence>
<keyword evidence="9" id="KW-1185">Reference proteome</keyword>
<dbReference type="EMBL" id="JBHSWN010000001">
    <property type="protein sequence ID" value="MFC6788477.1"/>
    <property type="molecule type" value="Genomic_DNA"/>
</dbReference>
<evidence type="ECO:0000256" key="2">
    <source>
        <dbReference type="ARBA" id="ARBA00022729"/>
    </source>
</evidence>
<evidence type="ECO:0000256" key="5">
    <source>
        <dbReference type="ARBA" id="ARBA00038306"/>
    </source>
</evidence>
<protein>
    <submittedName>
        <fullName evidence="8">Outer membrane protein</fullName>
    </submittedName>
</protein>
<evidence type="ECO:0000313" key="9">
    <source>
        <dbReference type="Proteomes" id="UP001596292"/>
    </source>
</evidence>
<dbReference type="InterPro" id="IPR011250">
    <property type="entry name" value="OMP/PagP_B-barrel"/>
</dbReference>
<dbReference type="InterPro" id="IPR051692">
    <property type="entry name" value="OMP-like"/>
</dbReference>
<keyword evidence="2 6" id="KW-0732">Signal</keyword>
<accession>A0ABW2BFD6</accession>
<gene>
    <name evidence="8" type="ORF">ACFQE0_01855</name>
</gene>
<evidence type="ECO:0000256" key="4">
    <source>
        <dbReference type="ARBA" id="ARBA00023237"/>
    </source>
</evidence>
<dbReference type="PANTHER" id="PTHR34001">
    <property type="entry name" value="BLL7405 PROTEIN"/>
    <property type="match status" value="1"/>
</dbReference>
<keyword evidence="3" id="KW-0472">Membrane</keyword>
<feature type="signal peptide" evidence="6">
    <location>
        <begin position="1"/>
        <end position="19"/>
    </location>
</feature>
<comment type="subcellular location">
    <subcellularLocation>
        <location evidence="1">Cell outer membrane</location>
    </subcellularLocation>
</comment>
<feature type="domain" description="Outer membrane protein beta-barrel" evidence="7">
    <location>
        <begin position="21"/>
        <end position="302"/>
    </location>
</feature>
<sequence>MRKVLISLFAMGAAGAAQAADLDYDYLRGADYDPPPSATIDWSGFYIGGHGGWTSNSLGYGNTARPIVASYLRQTVIENELGVSSLLSTPTSKRVNGTSFGAYAGYNVQYDDIVLGIEADYTHFGRAGSVSDQIGRTMVTSNGYFNTVNLASNSSTKVTDYASLRARVGYAFGNFMPYVTGGVAIGSAQVTDKVSIQVAGYDQTTYRANLAQGAGGTPAFVNNYGYSSFNQANPGAGILAAPYIFNRTKTKTVAGVAAGAGIEYAITPNILLRAEYQYVLFDAFEGHKANLNTIRGGAAIKF</sequence>
<dbReference type="SUPFAM" id="SSF56925">
    <property type="entry name" value="OMPA-like"/>
    <property type="match status" value="1"/>
</dbReference>
<evidence type="ECO:0000256" key="1">
    <source>
        <dbReference type="ARBA" id="ARBA00004442"/>
    </source>
</evidence>
<comment type="caution">
    <text evidence="8">The sequence shown here is derived from an EMBL/GenBank/DDBJ whole genome shotgun (WGS) entry which is preliminary data.</text>
</comment>
<dbReference type="RefSeq" id="WP_378966544.1">
    <property type="nucleotide sequence ID" value="NZ_JBHSWN010000001.1"/>
</dbReference>
<organism evidence="8 9">
    <name type="scientific">Methylobacterium komagatae</name>
    <dbReference type="NCBI Taxonomy" id="374425"/>
    <lineage>
        <taxon>Bacteria</taxon>
        <taxon>Pseudomonadati</taxon>
        <taxon>Pseudomonadota</taxon>
        <taxon>Alphaproteobacteria</taxon>
        <taxon>Hyphomicrobiales</taxon>
        <taxon>Methylobacteriaceae</taxon>
        <taxon>Methylobacterium</taxon>
    </lineage>
</organism>
<comment type="similarity">
    <text evidence="5">Belongs to the Omp25/RopB family.</text>
</comment>
<dbReference type="Gene3D" id="2.40.160.20">
    <property type="match status" value="1"/>
</dbReference>
<keyword evidence="4" id="KW-0998">Cell outer membrane</keyword>
<evidence type="ECO:0000313" key="8">
    <source>
        <dbReference type="EMBL" id="MFC6788477.1"/>
    </source>
</evidence>
<dbReference type="Pfam" id="PF13505">
    <property type="entry name" value="OMP_b-brl"/>
    <property type="match status" value="1"/>
</dbReference>